<sequence length="467" mass="49168">MAITETSVAAQAVPAGLGTSGALKQSLSVRDVVMITVSGVTPASSIFVIAPFAIQQAGSGAVLSFLLGGVLALAFALCYAELSAAHRSAGGEYVMAKRVFGALPGYLTFIAVLAVSVFIPAVLASGAAPYLNNAFGTNFSNQSVALAIVVLSYVLGILNIKTNAWITGAFLTVEVLVLLLIAYLGFSEPHRAISALVHPQVASNGTLISATAAAIIPAVGTAIFCYNGFGAAVFLAEDLEGGNRSVAKAVMYSLLAILLIELIPLTAIVLGAPSLIDMSKSADPIGYVVRELSNPVIMRVVSAGIFLSVFNAIIAIVIQVGRLLYSSGRHALWVRSCNHAFTRIHPRFDSPWLATLTLAVPSALLLFVSSLDELTAFTVDLLLVIYIVIAVAALASRVVRRDVEHHYRMPLWPLPPLVAIVGATYTLYTTMQSAAKPTDLYIIGGLLVLALAMYAAWARHSVTFREL</sequence>
<comment type="caution">
    <text evidence="7">The sequence shown here is derived from an EMBL/GenBank/DDBJ whole genome shotgun (WGS) entry which is preliminary data.</text>
</comment>
<feature type="transmembrane region" description="Helical" evidence="6">
    <location>
        <begin position="139"/>
        <end position="158"/>
    </location>
</feature>
<keyword evidence="5 6" id="KW-0472">Membrane</keyword>
<dbReference type="EMBL" id="MCAS01000031">
    <property type="protein sequence ID" value="RKF39077.1"/>
    <property type="molecule type" value="Genomic_DNA"/>
</dbReference>
<feature type="transmembrane region" description="Helical" evidence="6">
    <location>
        <begin position="440"/>
        <end position="457"/>
    </location>
</feature>
<feature type="transmembrane region" description="Helical" evidence="6">
    <location>
        <begin position="60"/>
        <end position="82"/>
    </location>
</feature>
<evidence type="ECO:0000256" key="4">
    <source>
        <dbReference type="ARBA" id="ARBA00022989"/>
    </source>
</evidence>
<dbReference type="Gene3D" id="1.20.1740.10">
    <property type="entry name" value="Amino acid/polyamine transporter I"/>
    <property type="match status" value="1"/>
</dbReference>
<name>A0A3R7HM27_9BURK</name>
<feature type="transmembrane region" description="Helical" evidence="6">
    <location>
        <begin position="352"/>
        <end position="371"/>
    </location>
</feature>
<dbReference type="InterPro" id="IPR002293">
    <property type="entry name" value="AA/rel_permease1"/>
</dbReference>
<dbReference type="AlphaFoldDB" id="A0A3R7HM27"/>
<feature type="transmembrane region" description="Helical" evidence="6">
    <location>
        <begin position="377"/>
        <end position="399"/>
    </location>
</feature>
<feature type="transmembrane region" description="Helical" evidence="6">
    <location>
        <begin position="32"/>
        <end position="54"/>
    </location>
</feature>
<dbReference type="RefSeq" id="WP_120346959.1">
    <property type="nucleotide sequence ID" value="NZ_MCAS01000031.1"/>
</dbReference>
<evidence type="ECO:0000313" key="8">
    <source>
        <dbReference type="Proteomes" id="UP000283709"/>
    </source>
</evidence>
<feature type="transmembrane region" description="Helical" evidence="6">
    <location>
        <begin position="250"/>
        <end position="276"/>
    </location>
</feature>
<evidence type="ECO:0000256" key="3">
    <source>
        <dbReference type="ARBA" id="ARBA00022692"/>
    </source>
</evidence>
<gene>
    <name evidence="7" type="ORF">BCY88_33480</name>
</gene>
<dbReference type="PANTHER" id="PTHR42770:SF7">
    <property type="entry name" value="MEMBRANE PROTEIN"/>
    <property type="match status" value="1"/>
</dbReference>
<organism evidence="7 8">
    <name type="scientific">Paraburkholderia fungorum</name>
    <dbReference type="NCBI Taxonomy" id="134537"/>
    <lineage>
        <taxon>Bacteria</taxon>
        <taxon>Pseudomonadati</taxon>
        <taxon>Pseudomonadota</taxon>
        <taxon>Betaproteobacteria</taxon>
        <taxon>Burkholderiales</taxon>
        <taxon>Burkholderiaceae</taxon>
        <taxon>Paraburkholderia</taxon>
    </lineage>
</organism>
<protein>
    <submittedName>
        <fullName evidence="7">Amino acid permease</fullName>
    </submittedName>
</protein>
<dbReference type="GO" id="GO:0005886">
    <property type="term" value="C:plasma membrane"/>
    <property type="evidence" value="ECO:0007669"/>
    <property type="project" value="UniProtKB-SubCell"/>
</dbReference>
<proteinExistence type="predicted"/>
<dbReference type="OrthoDB" id="6743928at2"/>
<dbReference type="Pfam" id="PF13520">
    <property type="entry name" value="AA_permease_2"/>
    <property type="match status" value="1"/>
</dbReference>
<feature type="transmembrane region" description="Helical" evidence="6">
    <location>
        <begin position="296"/>
        <end position="325"/>
    </location>
</feature>
<evidence type="ECO:0000256" key="2">
    <source>
        <dbReference type="ARBA" id="ARBA00022475"/>
    </source>
</evidence>
<evidence type="ECO:0000256" key="6">
    <source>
        <dbReference type="SAM" id="Phobius"/>
    </source>
</evidence>
<keyword evidence="3 6" id="KW-0812">Transmembrane</keyword>
<feature type="transmembrane region" description="Helical" evidence="6">
    <location>
        <begin position="411"/>
        <end position="428"/>
    </location>
</feature>
<keyword evidence="2" id="KW-1003">Cell membrane</keyword>
<dbReference type="InterPro" id="IPR050367">
    <property type="entry name" value="APC_superfamily"/>
</dbReference>
<evidence type="ECO:0000313" key="7">
    <source>
        <dbReference type="EMBL" id="RKF39077.1"/>
    </source>
</evidence>
<dbReference type="Proteomes" id="UP000283709">
    <property type="component" value="Unassembled WGS sequence"/>
</dbReference>
<reference evidence="7 8" key="1">
    <citation type="submission" date="2016-07" db="EMBL/GenBank/DDBJ databases">
        <title>Genome analysis of Burkholderia fungorum ES3-20.</title>
        <authorList>
            <person name="Xu D."/>
            <person name="Yao R."/>
            <person name="Zheng S."/>
        </authorList>
    </citation>
    <scope>NUCLEOTIDE SEQUENCE [LARGE SCALE GENOMIC DNA]</scope>
    <source>
        <strain evidence="7 8">ES3-20</strain>
    </source>
</reference>
<dbReference type="PANTHER" id="PTHR42770">
    <property type="entry name" value="AMINO ACID TRANSPORTER-RELATED"/>
    <property type="match status" value="1"/>
</dbReference>
<feature type="transmembrane region" description="Helical" evidence="6">
    <location>
        <begin position="103"/>
        <end position="127"/>
    </location>
</feature>
<feature type="transmembrane region" description="Helical" evidence="6">
    <location>
        <begin position="165"/>
        <end position="186"/>
    </location>
</feature>
<evidence type="ECO:0000256" key="5">
    <source>
        <dbReference type="ARBA" id="ARBA00023136"/>
    </source>
</evidence>
<dbReference type="GO" id="GO:0022857">
    <property type="term" value="F:transmembrane transporter activity"/>
    <property type="evidence" value="ECO:0007669"/>
    <property type="project" value="InterPro"/>
</dbReference>
<dbReference type="PIRSF" id="PIRSF006060">
    <property type="entry name" value="AA_transporter"/>
    <property type="match status" value="1"/>
</dbReference>
<feature type="transmembrane region" description="Helical" evidence="6">
    <location>
        <begin position="206"/>
        <end position="229"/>
    </location>
</feature>
<keyword evidence="4 6" id="KW-1133">Transmembrane helix</keyword>
<evidence type="ECO:0000256" key="1">
    <source>
        <dbReference type="ARBA" id="ARBA00004651"/>
    </source>
</evidence>
<comment type="subcellular location">
    <subcellularLocation>
        <location evidence="1">Cell membrane</location>
        <topology evidence="1">Multi-pass membrane protein</topology>
    </subcellularLocation>
</comment>
<accession>A0A3R7HM27</accession>